<feature type="region of interest" description="Disordered" evidence="1">
    <location>
        <begin position="26"/>
        <end position="45"/>
    </location>
</feature>
<feature type="region of interest" description="Disordered" evidence="1">
    <location>
        <begin position="75"/>
        <end position="98"/>
    </location>
</feature>
<dbReference type="AlphaFoldDB" id="A0A6J4PEF1"/>
<dbReference type="EMBL" id="CADCUQ010000547">
    <property type="protein sequence ID" value="CAA9413513.1"/>
    <property type="molecule type" value="Genomic_DNA"/>
</dbReference>
<accession>A0A6J4PEF1</accession>
<evidence type="ECO:0000256" key="1">
    <source>
        <dbReference type="SAM" id="MobiDB-lite"/>
    </source>
</evidence>
<feature type="compositionally biased region" description="Basic and acidic residues" evidence="1">
    <location>
        <begin position="36"/>
        <end position="45"/>
    </location>
</feature>
<reference evidence="2" key="1">
    <citation type="submission" date="2020-02" db="EMBL/GenBank/DDBJ databases">
        <authorList>
            <person name="Meier V. D."/>
        </authorList>
    </citation>
    <scope>NUCLEOTIDE SEQUENCE</scope>
    <source>
        <strain evidence="2">AVDCRST_MAG64</strain>
    </source>
</reference>
<protein>
    <submittedName>
        <fullName evidence="2">Uncharacterized protein</fullName>
    </submittedName>
</protein>
<gene>
    <name evidence="2" type="ORF">AVDCRST_MAG64-2469</name>
</gene>
<proteinExistence type="predicted"/>
<sequence>MPTYVYRVLRPAGSGGDDAGADETFEVRQSMSDPPLTRHPETGEPVERVICAPQIGKGAQTNRELGAAGFTKYKKTSDGKYERQAGTGGPKLIDPGRG</sequence>
<name>A0A6J4PEF1_9BACT</name>
<organism evidence="2">
    <name type="scientific">uncultured Phycisphaerae bacterium</name>
    <dbReference type="NCBI Taxonomy" id="904963"/>
    <lineage>
        <taxon>Bacteria</taxon>
        <taxon>Pseudomonadati</taxon>
        <taxon>Planctomycetota</taxon>
        <taxon>Phycisphaerae</taxon>
        <taxon>environmental samples</taxon>
    </lineage>
</organism>
<evidence type="ECO:0000313" key="2">
    <source>
        <dbReference type="EMBL" id="CAA9413513.1"/>
    </source>
</evidence>